<dbReference type="PANTHER" id="PTHR35093">
    <property type="entry name" value="OUTER MEMBRANE PROTEIN NMB0088-RELATED"/>
    <property type="match status" value="1"/>
</dbReference>
<evidence type="ECO:0000256" key="1">
    <source>
        <dbReference type="ARBA" id="ARBA00004571"/>
    </source>
</evidence>
<keyword evidence="2" id="KW-1134">Transmembrane beta strand</keyword>
<keyword evidence="4" id="KW-0732">Signal</keyword>
<evidence type="ECO:0000256" key="3">
    <source>
        <dbReference type="ARBA" id="ARBA00022692"/>
    </source>
</evidence>
<dbReference type="Gene3D" id="2.40.160.60">
    <property type="entry name" value="Outer membrane protein transport protein (OMPP1/FadL/TodX)"/>
    <property type="match status" value="1"/>
</dbReference>
<feature type="non-terminal residue" evidence="7">
    <location>
        <position position="1"/>
    </location>
</feature>
<keyword evidence="3" id="KW-0812">Transmembrane</keyword>
<keyword evidence="6" id="KW-0998">Cell outer membrane</keyword>
<protein>
    <submittedName>
        <fullName evidence="7">Long-chain fatty acid transport protein</fullName>
    </submittedName>
</protein>
<evidence type="ECO:0000256" key="2">
    <source>
        <dbReference type="ARBA" id="ARBA00022452"/>
    </source>
</evidence>
<keyword evidence="5" id="KW-0472">Membrane</keyword>
<proteinExistence type="predicted"/>
<dbReference type="AlphaFoldDB" id="A0A3B0YIY3"/>
<dbReference type="EMBL" id="UOFK01000238">
    <property type="protein sequence ID" value="VAW80875.1"/>
    <property type="molecule type" value="Genomic_DNA"/>
</dbReference>
<comment type="subcellular location">
    <subcellularLocation>
        <location evidence="1">Cell outer membrane</location>
        <topology evidence="1">Multi-pass membrane protein</topology>
    </subcellularLocation>
</comment>
<name>A0A3B0YIY3_9ZZZZ</name>
<reference evidence="7" key="1">
    <citation type="submission" date="2018-06" db="EMBL/GenBank/DDBJ databases">
        <authorList>
            <person name="Zhirakovskaya E."/>
        </authorList>
    </citation>
    <scope>NUCLEOTIDE SEQUENCE</scope>
</reference>
<dbReference type="Pfam" id="PF03349">
    <property type="entry name" value="Toluene_X"/>
    <property type="match status" value="1"/>
</dbReference>
<evidence type="ECO:0000256" key="4">
    <source>
        <dbReference type="ARBA" id="ARBA00022729"/>
    </source>
</evidence>
<dbReference type="GO" id="GO:0015483">
    <property type="term" value="F:long-chain fatty acid transporting porin activity"/>
    <property type="evidence" value="ECO:0007669"/>
    <property type="project" value="TreeGrafter"/>
</dbReference>
<gene>
    <name evidence="7" type="ORF">MNBD_GAMMA13-1841</name>
</gene>
<evidence type="ECO:0000256" key="5">
    <source>
        <dbReference type="ARBA" id="ARBA00023136"/>
    </source>
</evidence>
<dbReference type="SUPFAM" id="SSF56935">
    <property type="entry name" value="Porins"/>
    <property type="match status" value="1"/>
</dbReference>
<sequence length="145" mass="16486">DLSSQWSVMADATWTGWDNFQELRVAFDSNQPDAVTEEDWDDVMRYSIGVDYRMNSHWTFRGGSAYDETPIKNAQLRTPRIPGDDRIWISLGVGYKINKAFSVDVGYAHLFIDDPKIDNTSTADNINGEYDADVNILSAQVVWNI</sequence>
<dbReference type="InterPro" id="IPR005017">
    <property type="entry name" value="OMPP1/FadL/TodX"/>
</dbReference>
<evidence type="ECO:0000256" key="6">
    <source>
        <dbReference type="ARBA" id="ARBA00023237"/>
    </source>
</evidence>
<dbReference type="GO" id="GO:0009279">
    <property type="term" value="C:cell outer membrane"/>
    <property type="evidence" value="ECO:0007669"/>
    <property type="project" value="UniProtKB-SubCell"/>
</dbReference>
<organism evidence="7">
    <name type="scientific">hydrothermal vent metagenome</name>
    <dbReference type="NCBI Taxonomy" id="652676"/>
    <lineage>
        <taxon>unclassified sequences</taxon>
        <taxon>metagenomes</taxon>
        <taxon>ecological metagenomes</taxon>
    </lineage>
</organism>
<dbReference type="PANTHER" id="PTHR35093:SF3">
    <property type="entry name" value="LONG-CHAIN FATTY ACID TRANSPORT PROTEIN"/>
    <property type="match status" value="1"/>
</dbReference>
<accession>A0A3B0YIY3</accession>
<evidence type="ECO:0000313" key="7">
    <source>
        <dbReference type="EMBL" id="VAW80875.1"/>
    </source>
</evidence>